<comment type="caution">
    <text evidence="1">The sequence shown here is derived from an EMBL/GenBank/DDBJ whole genome shotgun (WGS) entry which is preliminary data.</text>
</comment>
<reference evidence="1" key="1">
    <citation type="submission" date="2022-07" db="EMBL/GenBank/DDBJ databases">
        <title>Genome Sequence of Phlebia brevispora.</title>
        <authorList>
            <person name="Buettner E."/>
        </authorList>
    </citation>
    <scope>NUCLEOTIDE SEQUENCE</scope>
    <source>
        <strain evidence="1">MPL23</strain>
    </source>
</reference>
<keyword evidence="2" id="KW-1185">Reference proteome</keyword>
<sequence>MLLTRKSHESLSPISSTLSFLSPIFDNYIRNRKQSQSSPTSPHSFGPYEELNKSPVLSIPKFLNRSKANLASSPRSPTIQLGTESPPVAQLRTLPSAVIALNDDTLFHVMLLVDKRTLGRCSQVCRIWYNLAMDALWGDGRHSGILALLSYMDKFYQEPVDAIYKKRPAMLAASPSPACWKTFENRAGRRICAFTLDLKSLVADSEFLVSLLASAPPKINLPCLQKLRVIVNQDDPDLNLVKKFLAGGIVHHLELEIWDPVLDEKRALRVMQRETERGIPHFRHGSLPAPRAHPLAGFFEFIATEVPSLTHLAFVMRDKGQMKKNWGAFLGLIFKLPKLQTLQLPVYALTPEAISGLAGHPSLEHLLVYESAINMYGVTLTEFCAALFIPRASTFPPSCSGGNKVLERLTEPAITTTPTQVISFLEVQQVYKITRLHVVFSTPFAGAEEANAFFSALTSAYPALEHLKLGPILSDNKNEPPLSPNYEMLQPLMQCRNLVSLEIIAAYTSRFTNEEFARLVSNWTRLRRLVLDNSEVVCAGPLDQAELSLGAAVAALGKFCPSLLHLFLYVSEDTTYPHGLTSGDSRDVCALLSLKTANLYMGFSPVANPGQVARFLERNFSKTCRIKLEVTTRKIFDAMELAEDLIAWERRRRMLSTFIKQVTLTREKIAAYRRQVLL</sequence>
<name>A0ACC1S654_9APHY</name>
<protein>
    <submittedName>
        <fullName evidence="1">Uncharacterized protein</fullName>
    </submittedName>
</protein>
<accession>A0ACC1S654</accession>
<gene>
    <name evidence="1" type="ORF">NM688_g7349</name>
</gene>
<dbReference type="Proteomes" id="UP001148662">
    <property type="component" value="Unassembled WGS sequence"/>
</dbReference>
<evidence type="ECO:0000313" key="1">
    <source>
        <dbReference type="EMBL" id="KAJ3532936.1"/>
    </source>
</evidence>
<evidence type="ECO:0000313" key="2">
    <source>
        <dbReference type="Proteomes" id="UP001148662"/>
    </source>
</evidence>
<proteinExistence type="predicted"/>
<dbReference type="EMBL" id="JANHOG010001699">
    <property type="protein sequence ID" value="KAJ3532936.1"/>
    <property type="molecule type" value="Genomic_DNA"/>
</dbReference>
<organism evidence="1 2">
    <name type="scientific">Phlebia brevispora</name>
    <dbReference type="NCBI Taxonomy" id="194682"/>
    <lineage>
        <taxon>Eukaryota</taxon>
        <taxon>Fungi</taxon>
        <taxon>Dikarya</taxon>
        <taxon>Basidiomycota</taxon>
        <taxon>Agaricomycotina</taxon>
        <taxon>Agaricomycetes</taxon>
        <taxon>Polyporales</taxon>
        <taxon>Meruliaceae</taxon>
        <taxon>Phlebia</taxon>
    </lineage>
</organism>